<feature type="domain" description="ORC1/DEAH AAA+ ATPase" evidence="1">
    <location>
        <begin position="37"/>
        <end position="164"/>
    </location>
</feature>
<dbReference type="InterPro" id="IPR027417">
    <property type="entry name" value="P-loop_NTPase"/>
</dbReference>
<comment type="caution">
    <text evidence="2">The sequence shown here is derived from an EMBL/GenBank/DDBJ whole genome shotgun (WGS) entry which is preliminary data.</text>
</comment>
<organism evidence="2 3">
    <name type="scientific">Pseudoxanthomonas dokdonensis</name>
    <dbReference type="NCBI Taxonomy" id="344882"/>
    <lineage>
        <taxon>Bacteria</taxon>
        <taxon>Pseudomonadati</taxon>
        <taxon>Pseudomonadota</taxon>
        <taxon>Gammaproteobacteria</taxon>
        <taxon>Lysobacterales</taxon>
        <taxon>Lysobacteraceae</taxon>
        <taxon>Pseudoxanthomonas</taxon>
    </lineage>
</organism>
<reference evidence="2 3" key="1">
    <citation type="submission" date="2015-05" db="EMBL/GenBank/DDBJ databases">
        <title>Genome sequencing and analysis of members of genus Stenotrophomonas.</title>
        <authorList>
            <person name="Patil P.P."/>
            <person name="Midha S."/>
            <person name="Patil P.B."/>
        </authorList>
    </citation>
    <scope>NUCLEOTIDE SEQUENCE [LARGE SCALE GENOMIC DNA]</scope>
    <source>
        <strain evidence="2 3">DSM 21858</strain>
    </source>
</reference>
<protein>
    <recommendedName>
        <fullName evidence="1">ORC1/DEAH AAA+ ATPase domain-containing protein</fullName>
    </recommendedName>
</protein>
<dbReference type="STRING" id="344882.ABB29_05530"/>
<name>A0A0R0CLH2_9GAMM</name>
<keyword evidence="3" id="KW-1185">Reference proteome</keyword>
<sequence>MSTHPLLMRLRPPFATRPIERMTNAILSAIDCEYRGIVIHGMARFGKSWAVRYLTSTSAWLQDAFYSARISVPKSHKRTEGAFFSLWLDRFSLVLPERCSAMQRQARLRNFLISKCQEYGGNLIIVFLDEAQRLFPDDYEHLCTLDNDLTDAGYMLFVVLVVQSDYTGTAMEKIYDGNPPPHVRGRYLVRRHEFGGLNGPEEIAHALGRMDDNSEWPEGSGCSYSAHFAKDAFSTGWRLRSHAEQIYQCATRLREKATLPTGWTWPMKSFEVCVNYLLTNVAAKRQDFAGFSDEDIDEALAAAGFIELERSRGSGQEEE</sequence>
<dbReference type="EMBL" id="LDJL01000005">
    <property type="protein sequence ID" value="KRG70533.1"/>
    <property type="molecule type" value="Genomic_DNA"/>
</dbReference>
<dbReference type="PATRIC" id="fig|344882.3.peg.2441"/>
<dbReference type="InterPro" id="IPR049945">
    <property type="entry name" value="AAA_22"/>
</dbReference>
<evidence type="ECO:0000259" key="1">
    <source>
        <dbReference type="Pfam" id="PF13401"/>
    </source>
</evidence>
<proteinExistence type="predicted"/>
<dbReference type="Pfam" id="PF13401">
    <property type="entry name" value="AAA_22"/>
    <property type="match status" value="1"/>
</dbReference>
<accession>A0A0R0CLH2</accession>
<dbReference type="OrthoDB" id="5937246at2"/>
<dbReference type="Gene3D" id="3.40.50.300">
    <property type="entry name" value="P-loop containing nucleotide triphosphate hydrolases"/>
    <property type="match status" value="1"/>
</dbReference>
<dbReference type="AlphaFoldDB" id="A0A0R0CLH2"/>
<dbReference type="GO" id="GO:0016887">
    <property type="term" value="F:ATP hydrolysis activity"/>
    <property type="evidence" value="ECO:0007669"/>
    <property type="project" value="InterPro"/>
</dbReference>
<dbReference type="Proteomes" id="UP000052052">
    <property type="component" value="Unassembled WGS sequence"/>
</dbReference>
<evidence type="ECO:0000313" key="2">
    <source>
        <dbReference type="EMBL" id="KRG70533.1"/>
    </source>
</evidence>
<gene>
    <name evidence="2" type="ORF">ABB29_05530</name>
</gene>
<dbReference type="RefSeq" id="WP_057657620.1">
    <property type="nucleotide sequence ID" value="NZ_LDJL01000005.1"/>
</dbReference>
<dbReference type="SUPFAM" id="SSF52540">
    <property type="entry name" value="P-loop containing nucleoside triphosphate hydrolases"/>
    <property type="match status" value="1"/>
</dbReference>
<evidence type="ECO:0000313" key="3">
    <source>
        <dbReference type="Proteomes" id="UP000052052"/>
    </source>
</evidence>